<sequence length="39" mass="4416">MKVRDAPDEAARRAIIREFLMHPSSILARRVILSCAAHN</sequence>
<keyword evidence="2" id="KW-1185">Reference proteome</keyword>
<protein>
    <submittedName>
        <fullName evidence="1">Uncharacterized protein</fullName>
    </submittedName>
</protein>
<accession>A0A392T537</accession>
<reference evidence="1 2" key="1">
    <citation type="journal article" date="2018" name="Front. Plant Sci.">
        <title>Red Clover (Trifolium pratense) and Zigzag Clover (T. medium) - A Picture of Genomic Similarities and Differences.</title>
        <authorList>
            <person name="Dluhosova J."/>
            <person name="Istvanek J."/>
            <person name="Nedelnik J."/>
            <person name="Repkova J."/>
        </authorList>
    </citation>
    <scope>NUCLEOTIDE SEQUENCE [LARGE SCALE GENOMIC DNA]</scope>
    <source>
        <strain evidence="2">cv. 10/8</strain>
        <tissue evidence="1">Leaf</tissue>
    </source>
</reference>
<name>A0A392T537_9FABA</name>
<dbReference type="EMBL" id="LXQA010495743">
    <property type="protein sequence ID" value="MCI55405.1"/>
    <property type="molecule type" value="Genomic_DNA"/>
</dbReference>
<dbReference type="Proteomes" id="UP000265520">
    <property type="component" value="Unassembled WGS sequence"/>
</dbReference>
<proteinExistence type="predicted"/>
<dbReference type="AlphaFoldDB" id="A0A392T537"/>
<evidence type="ECO:0000313" key="1">
    <source>
        <dbReference type="EMBL" id="MCI55405.1"/>
    </source>
</evidence>
<evidence type="ECO:0000313" key="2">
    <source>
        <dbReference type="Proteomes" id="UP000265520"/>
    </source>
</evidence>
<organism evidence="1 2">
    <name type="scientific">Trifolium medium</name>
    <dbReference type="NCBI Taxonomy" id="97028"/>
    <lineage>
        <taxon>Eukaryota</taxon>
        <taxon>Viridiplantae</taxon>
        <taxon>Streptophyta</taxon>
        <taxon>Embryophyta</taxon>
        <taxon>Tracheophyta</taxon>
        <taxon>Spermatophyta</taxon>
        <taxon>Magnoliopsida</taxon>
        <taxon>eudicotyledons</taxon>
        <taxon>Gunneridae</taxon>
        <taxon>Pentapetalae</taxon>
        <taxon>rosids</taxon>
        <taxon>fabids</taxon>
        <taxon>Fabales</taxon>
        <taxon>Fabaceae</taxon>
        <taxon>Papilionoideae</taxon>
        <taxon>50 kb inversion clade</taxon>
        <taxon>NPAAA clade</taxon>
        <taxon>Hologalegina</taxon>
        <taxon>IRL clade</taxon>
        <taxon>Trifolieae</taxon>
        <taxon>Trifolium</taxon>
    </lineage>
</organism>
<comment type="caution">
    <text evidence="1">The sequence shown here is derived from an EMBL/GenBank/DDBJ whole genome shotgun (WGS) entry which is preliminary data.</text>
</comment>